<dbReference type="Pfam" id="PF02892">
    <property type="entry name" value="zf-BED"/>
    <property type="match status" value="1"/>
</dbReference>
<dbReference type="InterPro" id="IPR003656">
    <property type="entry name" value="Znf_BED"/>
</dbReference>
<keyword evidence="3" id="KW-0862">Zinc</keyword>
<keyword evidence="1" id="KW-0479">Metal-binding</keyword>
<feature type="compositionally biased region" description="Polar residues" evidence="5">
    <location>
        <begin position="89"/>
        <end position="99"/>
    </location>
</feature>
<dbReference type="AlphaFoldDB" id="W8CD46"/>
<protein>
    <submittedName>
        <fullName evidence="7">Zinc finger BED domain-containing protein 1</fullName>
    </submittedName>
</protein>
<dbReference type="OrthoDB" id="1607513at2759"/>
<evidence type="ECO:0000256" key="3">
    <source>
        <dbReference type="ARBA" id="ARBA00022833"/>
    </source>
</evidence>
<gene>
    <name evidence="7" type="primary">ZBED1</name>
</gene>
<dbReference type="EMBL" id="GAMC01002581">
    <property type="protein sequence ID" value="JAC03975.1"/>
    <property type="molecule type" value="mRNA"/>
</dbReference>
<feature type="domain" description="BED-type" evidence="6">
    <location>
        <begin position="21"/>
        <end position="79"/>
    </location>
</feature>
<name>W8CD46_CERCA</name>
<dbReference type="SMART" id="SM00614">
    <property type="entry name" value="ZnF_BED"/>
    <property type="match status" value="1"/>
</dbReference>
<reference evidence="7" key="2">
    <citation type="journal article" date="2014" name="BMC Genomics">
        <title>A genomic perspective to assessing quality of mass-reared SIT flies used in Mediterranean fruit fly (Ceratitis capitata) eradication in California.</title>
        <authorList>
            <person name="Calla B."/>
            <person name="Hall B."/>
            <person name="Hou S."/>
            <person name="Geib S.M."/>
        </authorList>
    </citation>
    <scope>NUCLEOTIDE SEQUENCE</scope>
</reference>
<sequence length="482" mass="54634">MYKKSVDKQTIEYTHTVVPASMRSPYWKYFGFPSNNANKILTRQKIICTICGTAITYNKNTSNLRTHLIARHPQKLHEIHHSQRKKSTDLSVSSNSGCNGESDGALADDVNEKDDEAFKSLKRFPIKHSISAQITRLNAIPRESHEIELFNPQHQGRVDSVVVGNCRLECDYEQQNTLPKTKHLQTRKIRNYGGGSMQKNIAQKASTYELLSSDTINDLPNAQDANPNCDKNFNVGNIENEVDELSENDSVAPESEITQKSMFDYCSDSSSCAIGVVDKSNYEIYQETSNKELLANMLINDLLPINLLHGLGFRQLLSSTGFANVNNDAVERKILTEYKQMKYTLNKYIDINLLRPNKPYSFSIENFINYEDKNILSIYVNFVSNTECKLESILLEEIVCTKNLDLQHTLQAFNLNLCAAIVTNDENNSLIQDFALANSITVISCLDAMLTRCLSIIFNQDTLLEIFNMIYKLSEVDILMNI</sequence>
<dbReference type="InterPro" id="IPR036236">
    <property type="entry name" value="Znf_C2H2_sf"/>
</dbReference>
<proteinExistence type="evidence at transcript level"/>
<dbReference type="GO" id="GO:0003677">
    <property type="term" value="F:DNA binding"/>
    <property type="evidence" value="ECO:0007669"/>
    <property type="project" value="InterPro"/>
</dbReference>
<feature type="region of interest" description="Disordered" evidence="5">
    <location>
        <begin position="76"/>
        <end position="106"/>
    </location>
</feature>
<evidence type="ECO:0000256" key="5">
    <source>
        <dbReference type="SAM" id="MobiDB-lite"/>
    </source>
</evidence>
<keyword evidence="2 4" id="KW-0863">Zinc-finger</keyword>
<organism evidence="7">
    <name type="scientific">Ceratitis capitata</name>
    <name type="common">Mediterranean fruit fly</name>
    <name type="synonym">Tephritis capitata</name>
    <dbReference type="NCBI Taxonomy" id="7213"/>
    <lineage>
        <taxon>Eukaryota</taxon>
        <taxon>Metazoa</taxon>
        <taxon>Ecdysozoa</taxon>
        <taxon>Arthropoda</taxon>
        <taxon>Hexapoda</taxon>
        <taxon>Insecta</taxon>
        <taxon>Pterygota</taxon>
        <taxon>Neoptera</taxon>
        <taxon>Endopterygota</taxon>
        <taxon>Diptera</taxon>
        <taxon>Brachycera</taxon>
        <taxon>Muscomorpha</taxon>
        <taxon>Tephritoidea</taxon>
        <taxon>Tephritidae</taxon>
        <taxon>Ceratitis</taxon>
        <taxon>Ceratitis</taxon>
    </lineage>
</organism>
<evidence type="ECO:0000256" key="4">
    <source>
        <dbReference type="PROSITE-ProRule" id="PRU00027"/>
    </source>
</evidence>
<evidence type="ECO:0000256" key="2">
    <source>
        <dbReference type="ARBA" id="ARBA00022771"/>
    </source>
</evidence>
<evidence type="ECO:0000313" key="7">
    <source>
        <dbReference type="EMBL" id="JAC03975.1"/>
    </source>
</evidence>
<dbReference type="SUPFAM" id="SSF57667">
    <property type="entry name" value="beta-beta-alpha zinc fingers"/>
    <property type="match status" value="1"/>
</dbReference>
<evidence type="ECO:0000256" key="1">
    <source>
        <dbReference type="ARBA" id="ARBA00022723"/>
    </source>
</evidence>
<evidence type="ECO:0000259" key="6">
    <source>
        <dbReference type="PROSITE" id="PS50808"/>
    </source>
</evidence>
<accession>W8CD46</accession>
<dbReference type="GO" id="GO:0008270">
    <property type="term" value="F:zinc ion binding"/>
    <property type="evidence" value="ECO:0007669"/>
    <property type="project" value="UniProtKB-KW"/>
</dbReference>
<reference evidence="7" key="1">
    <citation type="submission" date="2013-07" db="EMBL/GenBank/DDBJ databases">
        <authorList>
            <person name="Geib S."/>
        </authorList>
    </citation>
    <scope>NUCLEOTIDE SEQUENCE</scope>
</reference>
<dbReference type="PROSITE" id="PS50808">
    <property type="entry name" value="ZF_BED"/>
    <property type="match status" value="1"/>
</dbReference>